<dbReference type="AlphaFoldDB" id="A0A4Y8VBT6"/>
<comment type="caution">
    <text evidence="1">The sequence shown here is derived from an EMBL/GenBank/DDBJ whole genome shotgun (WGS) entry which is preliminary data.</text>
</comment>
<accession>A0A4Y8VBT6</accession>
<reference evidence="1 2" key="1">
    <citation type="submission" date="2019-02" db="EMBL/GenBank/DDBJ databases">
        <title>Draft Genome Sequence of the Prevotella sp. BCRC 81118, Isolated from Human Feces.</title>
        <authorList>
            <person name="Huang C.-H."/>
        </authorList>
    </citation>
    <scope>NUCLEOTIDE SEQUENCE [LARGE SCALE GENOMIC DNA]</scope>
    <source>
        <strain evidence="1 2">BCRC 81118</strain>
    </source>
</reference>
<keyword evidence="2" id="KW-1185">Reference proteome</keyword>
<name>A0A4Y8VBT6_9BACT</name>
<dbReference type="OrthoDB" id="6626310at2"/>
<dbReference type="EMBL" id="SGVY01000042">
    <property type="protein sequence ID" value="TFH77229.1"/>
    <property type="molecule type" value="Genomic_DNA"/>
</dbReference>
<sequence length="580" mass="68403">MKKEDFQEFFKQRMAEIMHKDTLDSYRVRANNAHTILKELGYVMEGWIAGNIKRFETVELCINETISLVEKDNCLVFTNYSKELFLNDLDEYNKKSKNNNDVPLFEDTNKIIYLVNECLTENEGVFLSNLIQKIEAQVTAGEEVDEDKFSPKLREFDNLLSSFACELLMIGYSKRYLYKFFNSFKKNLKGLSFEDAFEEMKQKFRELQQYSFSVVIKLSFKNVKNAQAATEAVDWLNDEMPEEFKNIDKLRRSFIVKNKSVKFYIEKFEALDAYMAVRLAYEKLSKLLDFKQDVISGYALPSYALSIMVKEDGFSVTYEKFFELDNGGQFLKVDDNMLFEKLSQIEKSDLVLGDVKDRITAALRHLRIGDGQVELEQQFINYWIALEFIFASSSSKDSTYSRIKENLVNILSACYVKRNILYLENWMKRDGMLEDEEKLIEMINGDEKEWTLDKILLKFRFKNMKSHLHHKDKIKKYIDNHETHLLQHISRIYRLRNELVHEAALKQDIENVASNLRFYLVFVLNQMIDYFSDKTTNIKPKSMLQFFWNYEKYLKAIKTPGETDVVSVISHIHIAKSYIV</sequence>
<evidence type="ECO:0000313" key="2">
    <source>
        <dbReference type="Proteomes" id="UP000297872"/>
    </source>
</evidence>
<proteinExistence type="predicted"/>
<evidence type="ECO:0000313" key="1">
    <source>
        <dbReference type="EMBL" id="TFH77229.1"/>
    </source>
</evidence>
<dbReference type="Proteomes" id="UP000297872">
    <property type="component" value="Unassembled WGS sequence"/>
</dbReference>
<dbReference type="RefSeq" id="WP_134844154.1">
    <property type="nucleotide sequence ID" value="NZ_SGVY01000042.1"/>
</dbReference>
<dbReference type="GeneID" id="302996209"/>
<protein>
    <recommendedName>
        <fullName evidence="3">Apea-like HEPN domain-containing protein</fullName>
    </recommendedName>
</protein>
<gene>
    <name evidence="1" type="ORF">EXN75_13105</name>
</gene>
<organism evidence="1 2">
    <name type="scientific">Segatella hominis</name>
    <dbReference type="NCBI Taxonomy" id="2518605"/>
    <lineage>
        <taxon>Bacteria</taxon>
        <taxon>Pseudomonadati</taxon>
        <taxon>Bacteroidota</taxon>
        <taxon>Bacteroidia</taxon>
        <taxon>Bacteroidales</taxon>
        <taxon>Prevotellaceae</taxon>
        <taxon>Segatella</taxon>
    </lineage>
</organism>
<evidence type="ECO:0008006" key="3">
    <source>
        <dbReference type="Google" id="ProtNLM"/>
    </source>
</evidence>